<dbReference type="Proteomes" id="UP000035642">
    <property type="component" value="Unassembled WGS sequence"/>
</dbReference>
<dbReference type="InterPro" id="IPR016024">
    <property type="entry name" value="ARM-type_fold"/>
</dbReference>
<accession>A0A0K0D5Q6</accession>
<organism evidence="4 5">
    <name type="scientific">Angiostrongylus cantonensis</name>
    <name type="common">Rat lungworm</name>
    <dbReference type="NCBI Taxonomy" id="6313"/>
    <lineage>
        <taxon>Eukaryota</taxon>
        <taxon>Metazoa</taxon>
        <taxon>Ecdysozoa</taxon>
        <taxon>Nematoda</taxon>
        <taxon>Chromadorea</taxon>
        <taxon>Rhabditida</taxon>
        <taxon>Rhabditina</taxon>
        <taxon>Rhabditomorpha</taxon>
        <taxon>Strongyloidea</taxon>
        <taxon>Metastrongylidae</taxon>
        <taxon>Angiostrongylus</taxon>
    </lineage>
</organism>
<dbReference type="STRING" id="6313.A0A0K0D5Q6"/>
<dbReference type="GO" id="GO:0005635">
    <property type="term" value="C:nuclear envelope"/>
    <property type="evidence" value="ECO:0007669"/>
    <property type="project" value="TreeGrafter"/>
</dbReference>
<dbReference type="WBParaSite" id="ACAC_0000540101-mRNA-1">
    <property type="protein sequence ID" value="ACAC_0000540101-mRNA-1"/>
    <property type="gene ID" value="ACAC_0000540101"/>
</dbReference>
<dbReference type="SUPFAM" id="SSF48371">
    <property type="entry name" value="ARM repeat"/>
    <property type="match status" value="1"/>
</dbReference>
<dbReference type="PANTHER" id="PTHR10997:SF18">
    <property type="entry name" value="D-IMPORTIN 7_RANBP7"/>
    <property type="match status" value="1"/>
</dbReference>
<evidence type="ECO:0000256" key="2">
    <source>
        <dbReference type="ARBA" id="ARBA00022490"/>
    </source>
</evidence>
<dbReference type="GO" id="GO:0006606">
    <property type="term" value="P:protein import into nucleus"/>
    <property type="evidence" value="ECO:0007669"/>
    <property type="project" value="TreeGrafter"/>
</dbReference>
<evidence type="ECO:0000256" key="3">
    <source>
        <dbReference type="ARBA" id="ARBA00022927"/>
    </source>
</evidence>
<dbReference type="AlphaFoldDB" id="A0A0K0D5Q6"/>
<protein>
    <submittedName>
        <fullName evidence="5">BLM10_mid domain-containing protein</fullName>
    </submittedName>
</protein>
<keyword evidence="3" id="KW-0813">Transport</keyword>
<evidence type="ECO:0000313" key="5">
    <source>
        <dbReference type="WBParaSite" id="ACAC_0000540101-mRNA-1"/>
    </source>
</evidence>
<keyword evidence="2" id="KW-0963">Cytoplasm</keyword>
<dbReference type="Gene3D" id="1.25.10.10">
    <property type="entry name" value="Leucine-rich Repeat Variant"/>
    <property type="match status" value="1"/>
</dbReference>
<keyword evidence="4" id="KW-1185">Reference proteome</keyword>
<sequence length="293" mass="33738">MDTDVIVVPFSKIEPAVSHRCFELLDMQSTEAVSVQIQGLKIIYLRTEFTNNFHMLPLSKLYEWIKFAIAILNRSCPEELDSIRYEEELPRTVWWKSKKWAAKLLGRLFQRCRYPYYADKHYVFTARKFLTEWAPLAIDSLLVILNAVSNGDHVSDRVLSLILSFTNNAIALSVCWQIVKPHALELIERLLFPILCYGDIAEDRWREDVEEPILFKFAGFKDLLHVAHDAGKLLIGLARTSDVAESIFFFVVQVLSCSVNSREIEGAFRVLGELCVHLTRNKVSDLFLVIIIT</sequence>
<evidence type="ECO:0000256" key="1">
    <source>
        <dbReference type="ARBA" id="ARBA00004496"/>
    </source>
</evidence>
<dbReference type="GO" id="GO:0005829">
    <property type="term" value="C:cytosol"/>
    <property type="evidence" value="ECO:0007669"/>
    <property type="project" value="TreeGrafter"/>
</dbReference>
<comment type="subcellular location">
    <subcellularLocation>
        <location evidence="1">Cytoplasm</location>
    </subcellularLocation>
</comment>
<dbReference type="PANTHER" id="PTHR10997">
    <property type="entry name" value="IMPORTIN-7, 8, 11"/>
    <property type="match status" value="1"/>
</dbReference>
<reference evidence="4" key="1">
    <citation type="submission" date="2012-09" db="EMBL/GenBank/DDBJ databases">
        <authorList>
            <person name="Martin A.A."/>
        </authorList>
    </citation>
    <scope>NUCLEOTIDE SEQUENCE</scope>
</reference>
<reference evidence="5" key="2">
    <citation type="submission" date="2017-02" db="UniProtKB">
        <authorList>
            <consortium name="WormBaseParasite"/>
        </authorList>
    </citation>
    <scope>IDENTIFICATION</scope>
</reference>
<keyword evidence="3" id="KW-0653">Protein transport</keyword>
<evidence type="ECO:0000313" key="4">
    <source>
        <dbReference type="Proteomes" id="UP000035642"/>
    </source>
</evidence>
<dbReference type="InterPro" id="IPR011989">
    <property type="entry name" value="ARM-like"/>
</dbReference>
<proteinExistence type="predicted"/>
<name>A0A0K0D5Q6_ANGCA</name>